<keyword evidence="2" id="KW-1185">Reference proteome</keyword>
<protein>
    <submittedName>
        <fullName evidence="1">Uncharacterized protein</fullName>
    </submittedName>
</protein>
<sequence length="81" mass="8939">MTLFEDPFFTFRFADDRRIARFHLEGVEAGIRVAVYQIDPGTGERRRLLAEAAVGDGGWVDLSEPIMVGAGDAFIAVPQNL</sequence>
<dbReference type="EMBL" id="CP025958">
    <property type="protein sequence ID" value="AWM39348.1"/>
    <property type="molecule type" value="Genomic_DNA"/>
</dbReference>
<dbReference type="OrthoDB" id="9797178at2"/>
<reference evidence="1 2" key="1">
    <citation type="submission" date="2018-01" db="EMBL/GenBank/DDBJ databases">
        <title>G. obscuriglobus.</title>
        <authorList>
            <person name="Franke J."/>
            <person name="Blomberg W."/>
            <person name="Selmecki A."/>
        </authorList>
    </citation>
    <scope>NUCLEOTIDE SEQUENCE [LARGE SCALE GENOMIC DNA]</scope>
    <source>
        <strain evidence="1 2">DSM 5831</strain>
    </source>
</reference>
<dbReference type="KEGG" id="gog:C1280_21735"/>
<evidence type="ECO:0000313" key="1">
    <source>
        <dbReference type="EMBL" id="AWM39348.1"/>
    </source>
</evidence>
<gene>
    <name evidence="1" type="ORF">C1280_21735</name>
</gene>
<dbReference type="Proteomes" id="UP000245802">
    <property type="component" value="Chromosome"/>
</dbReference>
<dbReference type="AlphaFoldDB" id="A0A2Z3H0U0"/>
<organism evidence="1 2">
    <name type="scientific">Gemmata obscuriglobus</name>
    <dbReference type="NCBI Taxonomy" id="114"/>
    <lineage>
        <taxon>Bacteria</taxon>
        <taxon>Pseudomonadati</taxon>
        <taxon>Planctomycetota</taxon>
        <taxon>Planctomycetia</taxon>
        <taxon>Gemmatales</taxon>
        <taxon>Gemmataceae</taxon>
        <taxon>Gemmata</taxon>
    </lineage>
</organism>
<name>A0A2Z3H0U0_9BACT</name>
<evidence type="ECO:0000313" key="2">
    <source>
        <dbReference type="Proteomes" id="UP000245802"/>
    </source>
</evidence>
<dbReference type="RefSeq" id="WP_010047456.1">
    <property type="nucleotide sequence ID" value="NZ_CP025958.1"/>
</dbReference>
<proteinExistence type="predicted"/>
<accession>A0A2Z3H0U0</accession>